<keyword evidence="3" id="KW-0902">Two-component regulatory system</keyword>
<evidence type="ECO:0000313" key="6">
    <source>
        <dbReference type="EMBL" id="MFD1545949.1"/>
    </source>
</evidence>
<feature type="transmembrane region" description="Helical" evidence="4">
    <location>
        <begin position="296"/>
        <end position="314"/>
    </location>
</feature>
<dbReference type="Pfam" id="PF02518">
    <property type="entry name" value="HATPase_c"/>
    <property type="match status" value="1"/>
</dbReference>
<dbReference type="InterPro" id="IPR050482">
    <property type="entry name" value="Sensor_HK_TwoCompSys"/>
</dbReference>
<feature type="transmembrane region" description="Helical" evidence="4">
    <location>
        <begin position="159"/>
        <end position="182"/>
    </location>
</feature>
<keyword evidence="1" id="KW-0808">Transferase</keyword>
<dbReference type="CDD" id="cd16917">
    <property type="entry name" value="HATPase_UhpB-NarQ-NarX-like"/>
    <property type="match status" value="1"/>
</dbReference>
<dbReference type="EMBL" id="JBHUCM010000053">
    <property type="protein sequence ID" value="MFD1545949.1"/>
    <property type="molecule type" value="Genomic_DNA"/>
</dbReference>
<evidence type="ECO:0000256" key="3">
    <source>
        <dbReference type="ARBA" id="ARBA00023012"/>
    </source>
</evidence>
<evidence type="ECO:0000256" key="2">
    <source>
        <dbReference type="ARBA" id="ARBA00022777"/>
    </source>
</evidence>
<dbReference type="InterPro" id="IPR011712">
    <property type="entry name" value="Sig_transdc_His_kin_sub3_dim/P"/>
</dbReference>
<comment type="caution">
    <text evidence="6">The sequence shown here is derived from an EMBL/GenBank/DDBJ whole genome shotgun (WGS) entry which is preliminary data.</text>
</comment>
<keyword evidence="4" id="KW-0812">Transmembrane</keyword>
<dbReference type="PANTHER" id="PTHR24421">
    <property type="entry name" value="NITRATE/NITRITE SENSOR PROTEIN NARX-RELATED"/>
    <property type="match status" value="1"/>
</dbReference>
<evidence type="ECO:0000256" key="4">
    <source>
        <dbReference type="SAM" id="Phobius"/>
    </source>
</evidence>
<feature type="transmembrane region" description="Helical" evidence="4">
    <location>
        <begin position="360"/>
        <end position="380"/>
    </location>
</feature>
<gene>
    <name evidence="6" type="ORF">ACFSJ0_53535</name>
</gene>
<accession>A0ABW4GU53</accession>
<evidence type="ECO:0000256" key="1">
    <source>
        <dbReference type="ARBA" id="ARBA00022679"/>
    </source>
</evidence>
<keyword evidence="4" id="KW-1133">Transmembrane helix</keyword>
<feature type="transmembrane region" description="Helical" evidence="4">
    <location>
        <begin position="326"/>
        <end position="344"/>
    </location>
</feature>
<sequence length="754" mass="77789">MSARLSWLASVRRSRRVPAGVAIVLVVLGVVATAVSLDAPSDGSIVRLGWSTWRLEGVVVDVPAAPSGPGLRSGDLVIAVAGRRLADGLGAVSRPGLGASVSYGVAGEDAVVAVRVDRPDPYPLLVQGWGNLVFVLALAGLAAALYLRRPEAPATAPLLVLAAGLLGSTLTVAVGLPVLALATGGPQLWLFHINAIVSYSIGWGAFLAFVLAFTARQPLSPRTRKTIAIAYAAPLAAMAAWSGVAALMAPDALRWLGLLHSGQTAVVALVLVAGTVWGAISYRANPDPLMRGRTRWLLGGGAAAAVLGIAGWHLPELITGTQPLPWGALGLTGLPFVAGIGVALRRHRLFNVERLANRSLVYATVVALLVAGYAAVVALLVSVLRLSGTVAAALAAASAALALAPLRNAAQSTVNRVMYGDRHDPEGALMRLGARLQAVLLPAEMLPAIVETVARSLRVPYVAIDLVDGAGERHSAARHGIAAGEVHAEPLRYHGSLVGLLLVSARDSDDPLDPIDLSLIASLAQQVGSAVQAVRLHDDLARSRAEVVASREDERRRLRRDLHDGLGPTLAAIGLKAALAARAVPGDSAARSLLGEISAEASASLTDIRRLVEALRPPALDELGIVAAVRSRAATLAGAMPIEVIGEEDLPPLPAAVETAAYRIAVEAITNAVRHSGATGCTAEIALAAGGVEVTVRDDGRGLDPERAPGVGLRSMRERAAEVGGQWSICSMPEGGTCVRAFLPAELGESGRAR</sequence>
<keyword evidence="2 6" id="KW-0418">Kinase</keyword>
<feature type="transmembrane region" description="Helical" evidence="4">
    <location>
        <begin position="261"/>
        <end position="284"/>
    </location>
</feature>
<name>A0ABW4GU53_9ACTN</name>
<feature type="domain" description="Histidine kinase/HSP90-like ATPase" evidence="5">
    <location>
        <begin position="656"/>
        <end position="747"/>
    </location>
</feature>
<keyword evidence="7" id="KW-1185">Reference proteome</keyword>
<keyword evidence="4" id="KW-0472">Membrane</keyword>
<dbReference type="InterPro" id="IPR003594">
    <property type="entry name" value="HATPase_dom"/>
</dbReference>
<proteinExistence type="predicted"/>
<evidence type="ECO:0000259" key="5">
    <source>
        <dbReference type="SMART" id="SM00387"/>
    </source>
</evidence>
<dbReference type="GO" id="GO:0016301">
    <property type="term" value="F:kinase activity"/>
    <property type="evidence" value="ECO:0007669"/>
    <property type="project" value="UniProtKB-KW"/>
</dbReference>
<evidence type="ECO:0000313" key="7">
    <source>
        <dbReference type="Proteomes" id="UP001597097"/>
    </source>
</evidence>
<feature type="transmembrane region" description="Helical" evidence="4">
    <location>
        <begin position="227"/>
        <end position="249"/>
    </location>
</feature>
<dbReference type="SMART" id="SM00387">
    <property type="entry name" value="HATPase_c"/>
    <property type="match status" value="1"/>
</dbReference>
<dbReference type="PANTHER" id="PTHR24421:SF63">
    <property type="entry name" value="SENSOR HISTIDINE KINASE DESK"/>
    <property type="match status" value="1"/>
</dbReference>
<dbReference type="RefSeq" id="WP_219537594.1">
    <property type="nucleotide sequence ID" value="NZ_JAHKRM010000039.1"/>
</dbReference>
<protein>
    <submittedName>
        <fullName evidence="6">Sensor histidine kinase</fullName>
    </submittedName>
</protein>
<feature type="transmembrane region" description="Helical" evidence="4">
    <location>
        <begin position="188"/>
        <end position="215"/>
    </location>
</feature>
<reference evidence="7" key="1">
    <citation type="journal article" date="2019" name="Int. J. Syst. Evol. Microbiol.">
        <title>The Global Catalogue of Microorganisms (GCM) 10K type strain sequencing project: providing services to taxonomists for standard genome sequencing and annotation.</title>
        <authorList>
            <consortium name="The Broad Institute Genomics Platform"/>
            <consortium name="The Broad Institute Genome Sequencing Center for Infectious Disease"/>
            <person name="Wu L."/>
            <person name="Ma J."/>
        </authorList>
    </citation>
    <scope>NUCLEOTIDE SEQUENCE [LARGE SCALE GENOMIC DNA]</scope>
    <source>
        <strain evidence="7">CGMCC 1.15399</strain>
    </source>
</reference>
<dbReference type="Proteomes" id="UP001597097">
    <property type="component" value="Unassembled WGS sequence"/>
</dbReference>
<dbReference type="Pfam" id="PF07730">
    <property type="entry name" value="HisKA_3"/>
    <property type="match status" value="1"/>
</dbReference>
<organism evidence="6 7">
    <name type="scientific">Nonomuraea guangzhouensis</name>
    <dbReference type="NCBI Taxonomy" id="1291555"/>
    <lineage>
        <taxon>Bacteria</taxon>
        <taxon>Bacillati</taxon>
        <taxon>Actinomycetota</taxon>
        <taxon>Actinomycetes</taxon>
        <taxon>Streptosporangiales</taxon>
        <taxon>Streptosporangiaceae</taxon>
        <taxon>Nonomuraea</taxon>
    </lineage>
</organism>
<feature type="transmembrane region" description="Helical" evidence="4">
    <location>
        <begin position="128"/>
        <end position="147"/>
    </location>
</feature>